<comment type="caution">
    <text evidence="3">The sequence shown here is derived from an EMBL/GenBank/DDBJ whole genome shotgun (WGS) entry which is preliminary data.</text>
</comment>
<feature type="transmembrane region" description="Helical" evidence="2">
    <location>
        <begin position="70"/>
        <end position="96"/>
    </location>
</feature>
<evidence type="ECO:0000313" key="4">
    <source>
        <dbReference type="Proteomes" id="UP000807353"/>
    </source>
</evidence>
<protein>
    <submittedName>
        <fullName evidence="3">Uncharacterized protein</fullName>
    </submittedName>
</protein>
<feature type="transmembrane region" description="Helical" evidence="2">
    <location>
        <begin position="117"/>
        <end position="138"/>
    </location>
</feature>
<keyword evidence="2" id="KW-0472">Membrane</keyword>
<gene>
    <name evidence="3" type="ORF">BDZ94DRAFT_1202533</name>
</gene>
<dbReference type="Proteomes" id="UP000807353">
    <property type="component" value="Unassembled WGS sequence"/>
</dbReference>
<feature type="transmembrane region" description="Helical" evidence="2">
    <location>
        <begin position="38"/>
        <end position="58"/>
    </location>
</feature>
<dbReference type="OrthoDB" id="3256745at2759"/>
<evidence type="ECO:0000256" key="2">
    <source>
        <dbReference type="SAM" id="Phobius"/>
    </source>
</evidence>
<name>A0A9P5XXM2_9AGAR</name>
<feature type="transmembrane region" description="Helical" evidence="2">
    <location>
        <begin position="158"/>
        <end position="181"/>
    </location>
</feature>
<dbReference type="PROSITE" id="PS51257">
    <property type="entry name" value="PROKAR_LIPOPROTEIN"/>
    <property type="match status" value="1"/>
</dbReference>
<feature type="region of interest" description="Disordered" evidence="1">
    <location>
        <begin position="217"/>
        <end position="241"/>
    </location>
</feature>
<evidence type="ECO:0000256" key="1">
    <source>
        <dbReference type="SAM" id="MobiDB-lite"/>
    </source>
</evidence>
<keyword evidence="2" id="KW-0812">Transmembrane</keyword>
<keyword evidence="4" id="KW-1185">Reference proteome</keyword>
<evidence type="ECO:0000313" key="3">
    <source>
        <dbReference type="EMBL" id="KAF9457556.1"/>
    </source>
</evidence>
<accession>A0A9P5XXM2</accession>
<proteinExistence type="predicted"/>
<feature type="compositionally biased region" description="Low complexity" evidence="1">
    <location>
        <begin position="224"/>
        <end position="241"/>
    </location>
</feature>
<feature type="compositionally biased region" description="Low complexity" evidence="1">
    <location>
        <begin position="261"/>
        <end position="276"/>
    </location>
</feature>
<dbReference type="AlphaFoldDB" id="A0A9P5XXM2"/>
<dbReference type="EMBL" id="MU150367">
    <property type="protein sequence ID" value="KAF9457556.1"/>
    <property type="molecule type" value="Genomic_DNA"/>
</dbReference>
<reference evidence="3" key="1">
    <citation type="submission" date="2020-11" db="EMBL/GenBank/DDBJ databases">
        <authorList>
            <consortium name="DOE Joint Genome Institute"/>
            <person name="Ahrendt S."/>
            <person name="Riley R."/>
            <person name="Andreopoulos W."/>
            <person name="Labutti K."/>
            <person name="Pangilinan J."/>
            <person name="Ruiz-Duenas F.J."/>
            <person name="Barrasa J.M."/>
            <person name="Sanchez-Garcia M."/>
            <person name="Camarero S."/>
            <person name="Miyauchi S."/>
            <person name="Serrano A."/>
            <person name="Linde D."/>
            <person name="Babiker R."/>
            <person name="Drula E."/>
            <person name="Ayuso-Fernandez I."/>
            <person name="Pacheco R."/>
            <person name="Padilla G."/>
            <person name="Ferreira P."/>
            <person name="Barriuso J."/>
            <person name="Kellner H."/>
            <person name="Castanera R."/>
            <person name="Alfaro M."/>
            <person name="Ramirez L."/>
            <person name="Pisabarro A.G."/>
            <person name="Kuo A."/>
            <person name="Tritt A."/>
            <person name="Lipzen A."/>
            <person name="He G."/>
            <person name="Yan M."/>
            <person name="Ng V."/>
            <person name="Cullen D."/>
            <person name="Martin F."/>
            <person name="Rosso M.-N."/>
            <person name="Henrissat B."/>
            <person name="Hibbett D."/>
            <person name="Martinez A.T."/>
            <person name="Grigoriev I.V."/>
        </authorList>
    </citation>
    <scope>NUCLEOTIDE SEQUENCE</scope>
    <source>
        <strain evidence="3">CBS 247.69</strain>
    </source>
</reference>
<keyword evidence="2" id="KW-1133">Transmembrane helix</keyword>
<feature type="region of interest" description="Disordered" evidence="1">
    <location>
        <begin position="261"/>
        <end position="314"/>
    </location>
</feature>
<feature type="transmembrane region" description="Helical" evidence="2">
    <location>
        <begin position="6"/>
        <end position="26"/>
    </location>
</feature>
<organism evidence="3 4">
    <name type="scientific">Collybia nuda</name>
    <dbReference type="NCBI Taxonomy" id="64659"/>
    <lineage>
        <taxon>Eukaryota</taxon>
        <taxon>Fungi</taxon>
        <taxon>Dikarya</taxon>
        <taxon>Basidiomycota</taxon>
        <taxon>Agaricomycotina</taxon>
        <taxon>Agaricomycetes</taxon>
        <taxon>Agaricomycetidae</taxon>
        <taxon>Agaricales</taxon>
        <taxon>Tricholomatineae</taxon>
        <taxon>Clitocybaceae</taxon>
        <taxon>Collybia</taxon>
    </lineage>
</organism>
<sequence>MLPFGFKIAWFCLSLTGLLSCWVTLFSFGRIVGAYWPLVYCIGCTLLQGAFCLGIIYRMQPSNMPNSFCIAQSVIIGFGTFLMTGVAAAFSIATTLAVLKPKTWGDNGKAALIWRPVYFVPVVAFPIFASAVQIGVTVKYHRTFSASDDMHCDYVNPMWIRFLSYAGTPFFLSIPCLYLSIKSIIRVYKTNKHLKRSRNPDMEIDHFTALPRRPNDVHIPRVLSTPSPSPDFSPTARREPLSPALASPALASRKFHMPFSTPTLQLNNLNSSTNSSRDTDEPDSPVSSSFPTFVNPPQGGTVSIDPDGISEVHPQPREDWREILAAHSNSMDMDKRSSLKWNEDGKSDFDYNMKGGDDDDDIITEDSATCAPRTMPSIGSKFLVYRHTPFPQNSIQSAITRKSRRQPPPTLGPAVWRIIVFQLAFTIVQALACISTLVDVIKNRSPSPFGTQHVALLLSAWGPVIIFGP</sequence>